<feature type="signal peptide" evidence="1">
    <location>
        <begin position="1"/>
        <end position="20"/>
    </location>
</feature>
<dbReference type="OrthoDB" id="254488at2"/>
<accession>A0A5B9EAL2</accession>
<sequence>MITIVSALSAAASVMGVSLASGHPLRGGIDVGLATEIGPQEIYGTALESAYRLESEEAGYPRILVGEGLWRFLNSAHANFRTQATPESKTITAIIEKALKLIAIDSDGKKILDYLGPFIVENAAGSEGKFKEIQLKPIYEFALAEQERINKGNDPKLIVRYEALRHYIESRLPLWNYPVMST</sequence>
<dbReference type="AlphaFoldDB" id="A0A5B9EAL2"/>
<name>A0A5B9EAL2_9BACT</name>
<protein>
    <submittedName>
        <fullName evidence="2">Uncharacterized protein</fullName>
    </submittedName>
</protein>
<gene>
    <name evidence="2" type="ORF">FTW19_09315</name>
</gene>
<organism evidence="2 3">
    <name type="scientific">Terriglobus albidus</name>
    <dbReference type="NCBI Taxonomy" id="1592106"/>
    <lineage>
        <taxon>Bacteria</taxon>
        <taxon>Pseudomonadati</taxon>
        <taxon>Acidobacteriota</taxon>
        <taxon>Terriglobia</taxon>
        <taxon>Terriglobales</taxon>
        <taxon>Acidobacteriaceae</taxon>
        <taxon>Terriglobus</taxon>
    </lineage>
</organism>
<dbReference type="KEGG" id="talb:FTW19_09315"/>
<proteinExistence type="predicted"/>
<keyword evidence="1" id="KW-0732">Signal</keyword>
<keyword evidence="3" id="KW-1185">Reference proteome</keyword>
<feature type="chain" id="PRO_5022910228" evidence="1">
    <location>
        <begin position="21"/>
        <end position="182"/>
    </location>
</feature>
<evidence type="ECO:0000256" key="1">
    <source>
        <dbReference type="SAM" id="SignalP"/>
    </source>
</evidence>
<dbReference type="RefSeq" id="WP_147647365.1">
    <property type="nucleotide sequence ID" value="NZ_CP042806.1"/>
</dbReference>
<evidence type="ECO:0000313" key="3">
    <source>
        <dbReference type="Proteomes" id="UP000321820"/>
    </source>
</evidence>
<reference evidence="2 3" key="1">
    <citation type="submission" date="2019-08" db="EMBL/GenBank/DDBJ databases">
        <title>Complete genome sequence of Terriglobus albidus strain ORNL.</title>
        <authorList>
            <person name="Podar M."/>
        </authorList>
    </citation>
    <scope>NUCLEOTIDE SEQUENCE [LARGE SCALE GENOMIC DNA]</scope>
    <source>
        <strain evidence="2 3">ORNL</strain>
    </source>
</reference>
<dbReference type="Proteomes" id="UP000321820">
    <property type="component" value="Chromosome"/>
</dbReference>
<dbReference type="EMBL" id="CP042806">
    <property type="protein sequence ID" value="QEE28175.1"/>
    <property type="molecule type" value="Genomic_DNA"/>
</dbReference>
<evidence type="ECO:0000313" key="2">
    <source>
        <dbReference type="EMBL" id="QEE28175.1"/>
    </source>
</evidence>